<protein>
    <recommendedName>
        <fullName evidence="2">Peptidase S9 prolyl oligopeptidase catalytic domain-containing protein</fullName>
    </recommendedName>
</protein>
<organism evidence="3 4">
    <name type="scientific">Sphingomonas yabuuchiae</name>
    <dbReference type="NCBI Taxonomy" id="172044"/>
    <lineage>
        <taxon>Bacteria</taxon>
        <taxon>Pseudomonadati</taxon>
        <taxon>Pseudomonadota</taxon>
        <taxon>Alphaproteobacteria</taxon>
        <taxon>Sphingomonadales</taxon>
        <taxon>Sphingomonadaceae</taxon>
        <taxon>Sphingomonas</taxon>
    </lineage>
</organism>
<dbReference type="InterPro" id="IPR001375">
    <property type="entry name" value="Peptidase_S9_cat"/>
</dbReference>
<reference evidence="3 4" key="1">
    <citation type="submission" date="2020-08" db="EMBL/GenBank/DDBJ databases">
        <title>Genomic Encyclopedia of Type Strains, Phase IV (KMG-IV): sequencing the most valuable type-strain genomes for metagenomic binning, comparative biology and taxonomic classification.</title>
        <authorList>
            <person name="Goeker M."/>
        </authorList>
    </citation>
    <scope>NUCLEOTIDE SEQUENCE [LARGE SCALE GENOMIC DNA]</scope>
    <source>
        <strain evidence="3 4">DSM 14562</strain>
    </source>
</reference>
<feature type="domain" description="Peptidase S9 prolyl oligopeptidase catalytic" evidence="2">
    <location>
        <begin position="55"/>
        <end position="244"/>
    </location>
</feature>
<dbReference type="Gene3D" id="3.40.50.1820">
    <property type="entry name" value="alpha/beta hydrolase"/>
    <property type="match status" value="1"/>
</dbReference>
<evidence type="ECO:0000259" key="2">
    <source>
        <dbReference type="Pfam" id="PF00326"/>
    </source>
</evidence>
<keyword evidence="1" id="KW-0378">Hydrolase</keyword>
<dbReference type="InterPro" id="IPR029058">
    <property type="entry name" value="AB_hydrolase_fold"/>
</dbReference>
<dbReference type="SUPFAM" id="SSF53474">
    <property type="entry name" value="alpha/beta-Hydrolases"/>
    <property type="match status" value="1"/>
</dbReference>
<evidence type="ECO:0000313" key="4">
    <source>
        <dbReference type="Proteomes" id="UP000584663"/>
    </source>
</evidence>
<dbReference type="InterPro" id="IPR050261">
    <property type="entry name" value="FrsA_esterase"/>
</dbReference>
<dbReference type="PANTHER" id="PTHR22946">
    <property type="entry name" value="DIENELACTONE HYDROLASE DOMAIN-CONTAINING PROTEIN-RELATED"/>
    <property type="match status" value="1"/>
</dbReference>
<dbReference type="InterPro" id="IPR002471">
    <property type="entry name" value="Pept_S9_AS"/>
</dbReference>
<sequence>MTDPKDIDKNAVSLAVDDQKIVGTLLRPEIPVPGFLFIHGWGGDQEEDLGHAEELARLGCICLTFDLRGHAESGADKEQVTRQDSLNDVLAAYDYLASQPLVDGHAIGVVGTSYGGYLAMLLTANRPVRWLAMRVPALYPDDHWETPKAKLDKAVVRAYREKPHSPGSDRALSACTEFRGDVLIIESERDEQIPREAMLSMQASFRQANSLSHRIIHGASHAMREEKHQRVYATLLANWIEEMVRASRLTYR</sequence>
<dbReference type="RefSeq" id="WP_338112270.1">
    <property type="nucleotide sequence ID" value="NZ_JACHNX010000013.1"/>
</dbReference>
<dbReference type="PROSITE" id="PS00708">
    <property type="entry name" value="PRO_ENDOPEP_SER"/>
    <property type="match status" value="1"/>
</dbReference>
<name>A0ABR6KC74_9SPHN</name>
<evidence type="ECO:0000256" key="1">
    <source>
        <dbReference type="ARBA" id="ARBA00022801"/>
    </source>
</evidence>
<dbReference type="PANTHER" id="PTHR22946:SF5">
    <property type="entry name" value="PEPTIDASE S9 PROLYL OLIGOPEPTIDASE CATALYTIC DOMAIN-CONTAINING PROTEIN"/>
    <property type="match status" value="1"/>
</dbReference>
<dbReference type="Proteomes" id="UP000584663">
    <property type="component" value="Unassembled WGS sequence"/>
</dbReference>
<proteinExistence type="predicted"/>
<accession>A0ABR6KC74</accession>
<dbReference type="Pfam" id="PF00326">
    <property type="entry name" value="Peptidase_S9"/>
    <property type="match status" value="1"/>
</dbReference>
<keyword evidence="4" id="KW-1185">Reference proteome</keyword>
<gene>
    <name evidence="3" type="ORF">GGQ89_002947</name>
</gene>
<dbReference type="EMBL" id="JACHNX010000013">
    <property type="protein sequence ID" value="MBB4610713.1"/>
    <property type="molecule type" value="Genomic_DNA"/>
</dbReference>
<comment type="caution">
    <text evidence="3">The sequence shown here is derived from an EMBL/GenBank/DDBJ whole genome shotgun (WGS) entry which is preliminary data.</text>
</comment>
<evidence type="ECO:0000313" key="3">
    <source>
        <dbReference type="EMBL" id="MBB4610713.1"/>
    </source>
</evidence>